<protein>
    <submittedName>
        <fullName evidence="2">Reverse transcriptase domain-containing protein</fullName>
    </submittedName>
</protein>
<evidence type="ECO:0000313" key="2">
    <source>
        <dbReference type="EMBL" id="GEU68900.1"/>
    </source>
</evidence>
<gene>
    <name evidence="2" type="ORF">Tci_040878</name>
</gene>
<feature type="compositionally biased region" description="Basic and acidic residues" evidence="1">
    <location>
        <begin position="42"/>
        <end position="63"/>
    </location>
</feature>
<proteinExistence type="predicted"/>
<organism evidence="2">
    <name type="scientific">Tanacetum cinerariifolium</name>
    <name type="common">Dalmatian daisy</name>
    <name type="synonym">Chrysanthemum cinerariifolium</name>
    <dbReference type="NCBI Taxonomy" id="118510"/>
    <lineage>
        <taxon>Eukaryota</taxon>
        <taxon>Viridiplantae</taxon>
        <taxon>Streptophyta</taxon>
        <taxon>Embryophyta</taxon>
        <taxon>Tracheophyta</taxon>
        <taxon>Spermatophyta</taxon>
        <taxon>Magnoliopsida</taxon>
        <taxon>eudicotyledons</taxon>
        <taxon>Gunneridae</taxon>
        <taxon>Pentapetalae</taxon>
        <taxon>asterids</taxon>
        <taxon>campanulids</taxon>
        <taxon>Asterales</taxon>
        <taxon>Asteraceae</taxon>
        <taxon>Asteroideae</taxon>
        <taxon>Anthemideae</taxon>
        <taxon>Anthemidinae</taxon>
        <taxon>Tanacetum</taxon>
    </lineage>
</organism>
<comment type="caution">
    <text evidence="2">The sequence shown here is derived from an EMBL/GenBank/DDBJ whole genome shotgun (WGS) entry which is preliminary data.</text>
</comment>
<name>A0A6L2M5J0_TANCI</name>
<keyword evidence="2" id="KW-0695">RNA-directed DNA polymerase</keyword>
<dbReference type="GO" id="GO:0003964">
    <property type="term" value="F:RNA-directed DNA polymerase activity"/>
    <property type="evidence" value="ECO:0007669"/>
    <property type="project" value="UniProtKB-KW"/>
</dbReference>
<evidence type="ECO:0000256" key="1">
    <source>
        <dbReference type="SAM" id="MobiDB-lite"/>
    </source>
</evidence>
<dbReference type="AlphaFoldDB" id="A0A6L2M5J0"/>
<reference evidence="2" key="1">
    <citation type="journal article" date="2019" name="Sci. Rep.">
        <title>Draft genome of Tanacetum cinerariifolium, the natural source of mosquito coil.</title>
        <authorList>
            <person name="Yamashiro T."/>
            <person name="Shiraishi A."/>
            <person name="Satake H."/>
            <person name="Nakayama K."/>
        </authorList>
    </citation>
    <scope>NUCLEOTIDE SEQUENCE</scope>
</reference>
<feature type="compositionally biased region" description="Basic and acidic residues" evidence="1">
    <location>
        <begin position="1"/>
        <end position="33"/>
    </location>
</feature>
<accession>A0A6L2M5J0</accession>
<feature type="region of interest" description="Disordered" evidence="1">
    <location>
        <begin position="1"/>
        <end position="161"/>
    </location>
</feature>
<dbReference type="EMBL" id="BKCJ010005835">
    <property type="protein sequence ID" value="GEU68900.1"/>
    <property type="molecule type" value="Genomic_DNA"/>
</dbReference>
<keyword evidence="2" id="KW-0808">Transferase</keyword>
<keyword evidence="2" id="KW-0548">Nucleotidyltransferase</keyword>
<sequence length="238" mass="27350">MDKVRRDKRKEVHARLDFGVNSKERRTREDSHHSSARAQTTRPERLKVQDHLRYGDRHVLDRLGHRRQSTLDASNEGFPEDRKCFRGVGESYDDSYSRSYHDRARFRHMNRKMDNESPLSSVSKSDSSDGRDTKRNSRSRSKKVPVAATYGDPNRKEKQQQVLQLYNDKGHSTDESAVPKAVGARPKNFKVALHSDFPDQEVAIRGTLSAKGRTKLCSLLKENLDKFAWQPSDMTGVP</sequence>
<feature type="compositionally biased region" description="Basic and acidic residues" evidence="1">
    <location>
        <begin position="126"/>
        <end position="135"/>
    </location>
</feature>